<evidence type="ECO:0000313" key="1">
    <source>
        <dbReference type="EMBL" id="RUO40509.1"/>
    </source>
</evidence>
<accession>A0A432X1T8</accession>
<keyword evidence="2" id="KW-1185">Reference proteome</keyword>
<dbReference type="AlphaFoldDB" id="A0A432X1T8"/>
<sequence>MLLAIIILIFALALLAVGVNAIQQHKQRVELERRQKIHRYRNILEETEDLMTIASDFPVGKALMHVLRCRARDSLKLLIDVQPNVAELKARLEEYEEAIAGYNPNDKSLLVENFSIPAHDKQIVVMLQGLKKLRKMLRSEHGRNRVDSNIFHEEDRRIEKALIRISAESLIRRGEAAFSTGMIGSARQYLEKAKRTLDEVTFSDDYITKKLAYIDQKLKEIMETLRVANAKDAAKRDEKSDIDELFQPKKKW</sequence>
<evidence type="ECO:0008006" key="3">
    <source>
        <dbReference type="Google" id="ProtNLM"/>
    </source>
</evidence>
<comment type="caution">
    <text evidence="1">The sequence shown here is derived from an EMBL/GenBank/DDBJ whole genome shotgun (WGS) entry which is preliminary data.</text>
</comment>
<reference evidence="1 2" key="1">
    <citation type="journal article" date="2011" name="Front. Microbiol.">
        <title>Genomic signatures of strain selection and enhancement in Bacillus atrophaeus var. globigii, a historical biowarfare simulant.</title>
        <authorList>
            <person name="Gibbons H.S."/>
            <person name="Broomall S.M."/>
            <person name="McNew L.A."/>
            <person name="Daligault H."/>
            <person name="Chapman C."/>
            <person name="Bruce D."/>
            <person name="Karavis M."/>
            <person name="Krepps M."/>
            <person name="McGregor P.A."/>
            <person name="Hong C."/>
            <person name="Park K.H."/>
            <person name="Akmal A."/>
            <person name="Feldman A."/>
            <person name="Lin J.S."/>
            <person name="Chang W.E."/>
            <person name="Higgs B.W."/>
            <person name="Demirev P."/>
            <person name="Lindquist J."/>
            <person name="Liem A."/>
            <person name="Fochler E."/>
            <person name="Read T.D."/>
            <person name="Tapia R."/>
            <person name="Johnson S."/>
            <person name="Bishop-Lilly K.A."/>
            <person name="Detter C."/>
            <person name="Han C."/>
            <person name="Sozhamannan S."/>
            <person name="Rosenzweig C.N."/>
            <person name="Skowronski E.W."/>
        </authorList>
    </citation>
    <scope>NUCLEOTIDE SEQUENCE [LARGE SCALE GENOMIC DNA]</scope>
    <source>
        <strain evidence="1 2">AIT1</strain>
    </source>
</reference>
<dbReference type="OrthoDB" id="5899712at2"/>
<gene>
    <name evidence="1" type="ORF">CWE15_07060</name>
</gene>
<evidence type="ECO:0000313" key="2">
    <source>
        <dbReference type="Proteomes" id="UP000286976"/>
    </source>
</evidence>
<dbReference type="Proteomes" id="UP000286976">
    <property type="component" value="Unassembled WGS sequence"/>
</dbReference>
<name>A0A432X1T8_9GAMM</name>
<proteinExistence type="predicted"/>
<dbReference type="EMBL" id="PIPQ01000003">
    <property type="protein sequence ID" value="RUO40509.1"/>
    <property type="molecule type" value="Genomic_DNA"/>
</dbReference>
<organism evidence="1 2">
    <name type="scientific">Aliidiomarina taiwanensis</name>
    <dbReference type="NCBI Taxonomy" id="946228"/>
    <lineage>
        <taxon>Bacteria</taxon>
        <taxon>Pseudomonadati</taxon>
        <taxon>Pseudomonadota</taxon>
        <taxon>Gammaproteobacteria</taxon>
        <taxon>Alteromonadales</taxon>
        <taxon>Idiomarinaceae</taxon>
        <taxon>Aliidiomarina</taxon>
    </lineage>
</organism>
<dbReference type="RefSeq" id="WP_126757385.1">
    <property type="nucleotide sequence ID" value="NZ_PIPQ01000003.1"/>
</dbReference>
<protein>
    <recommendedName>
        <fullName evidence="3">DNA repair protein</fullName>
    </recommendedName>
</protein>